<gene>
    <name evidence="2" type="ORF">B0T11DRAFT_95401</name>
</gene>
<sequence length="471" mass="53061">MSQDWSAGKVHWSTKASLPCFPKGRAIGSVAGYGLLEPLKSVTPHLWQFGVLDDVEVVHDAFETFLAATEFGGLSWKVQAVQVAEMIALFSADHIQMTRVFCRHLALRRLYSSYIAADRAECIMGDIRQCQHVISSILAPNPRSNAILGRLSLFWVQTLLDGQADDQEVQLAANSFTPLDTERVSRQEELVRLEGQFLHAKYLRFQGSFDEAHDHFRRILQQARMQQSRLIQKIIIHLGELESERGNHEIALDLLRQDQVNLSGYLPDLGQGSGRRLTLGMAHAMLLEQLDAFSTQKPMKPRTLGHIRQELGWLEEKYTAMPQTSLTIRSSLFQVRCGQAIVGFLCGGSEDALKLWEKARDAGRRCWPEPGYAFMITTYSMSQVAFKLHAPEATGMYEEARRTWNGIGRRRQHFFTGLGTFWPDILGDLEVKSGRERLMPKMGRRVPGGHMTPARNSPSPELSCPASQLLS</sequence>
<name>A0A8K0TNK4_9PEZI</name>
<dbReference type="OrthoDB" id="5182912at2759"/>
<protein>
    <recommendedName>
        <fullName evidence="4">Tetratricopeptide repeat protein</fullName>
    </recommendedName>
</protein>
<dbReference type="EMBL" id="JAGPXD010000003">
    <property type="protein sequence ID" value="KAH7363623.1"/>
    <property type="molecule type" value="Genomic_DNA"/>
</dbReference>
<evidence type="ECO:0008006" key="4">
    <source>
        <dbReference type="Google" id="ProtNLM"/>
    </source>
</evidence>
<evidence type="ECO:0000313" key="2">
    <source>
        <dbReference type="EMBL" id="KAH7363623.1"/>
    </source>
</evidence>
<evidence type="ECO:0000256" key="1">
    <source>
        <dbReference type="SAM" id="MobiDB-lite"/>
    </source>
</evidence>
<dbReference type="Proteomes" id="UP000813385">
    <property type="component" value="Unassembled WGS sequence"/>
</dbReference>
<comment type="caution">
    <text evidence="2">The sequence shown here is derived from an EMBL/GenBank/DDBJ whole genome shotgun (WGS) entry which is preliminary data.</text>
</comment>
<accession>A0A8K0TNK4</accession>
<feature type="region of interest" description="Disordered" evidence="1">
    <location>
        <begin position="441"/>
        <end position="471"/>
    </location>
</feature>
<reference evidence="2" key="1">
    <citation type="journal article" date="2021" name="Nat. Commun.">
        <title>Genetic determinants of endophytism in the Arabidopsis root mycobiome.</title>
        <authorList>
            <person name="Mesny F."/>
            <person name="Miyauchi S."/>
            <person name="Thiergart T."/>
            <person name="Pickel B."/>
            <person name="Atanasova L."/>
            <person name="Karlsson M."/>
            <person name="Huettel B."/>
            <person name="Barry K.W."/>
            <person name="Haridas S."/>
            <person name="Chen C."/>
            <person name="Bauer D."/>
            <person name="Andreopoulos W."/>
            <person name="Pangilinan J."/>
            <person name="LaButti K."/>
            <person name="Riley R."/>
            <person name="Lipzen A."/>
            <person name="Clum A."/>
            <person name="Drula E."/>
            <person name="Henrissat B."/>
            <person name="Kohler A."/>
            <person name="Grigoriev I.V."/>
            <person name="Martin F.M."/>
            <person name="Hacquard S."/>
        </authorList>
    </citation>
    <scope>NUCLEOTIDE SEQUENCE</scope>
    <source>
        <strain evidence="2">MPI-CAGE-AT-0016</strain>
    </source>
</reference>
<organism evidence="2 3">
    <name type="scientific">Plectosphaerella cucumerina</name>
    <dbReference type="NCBI Taxonomy" id="40658"/>
    <lineage>
        <taxon>Eukaryota</taxon>
        <taxon>Fungi</taxon>
        <taxon>Dikarya</taxon>
        <taxon>Ascomycota</taxon>
        <taxon>Pezizomycotina</taxon>
        <taxon>Sordariomycetes</taxon>
        <taxon>Hypocreomycetidae</taxon>
        <taxon>Glomerellales</taxon>
        <taxon>Plectosphaerellaceae</taxon>
        <taxon>Plectosphaerella</taxon>
    </lineage>
</organism>
<feature type="compositionally biased region" description="Polar residues" evidence="1">
    <location>
        <begin position="454"/>
        <end position="471"/>
    </location>
</feature>
<evidence type="ECO:0000313" key="3">
    <source>
        <dbReference type="Proteomes" id="UP000813385"/>
    </source>
</evidence>
<dbReference type="AlphaFoldDB" id="A0A8K0TNK4"/>
<keyword evidence="3" id="KW-1185">Reference proteome</keyword>
<proteinExistence type="predicted"/>